<feature type="domain" description="HTH merR-type" evidence="2">
    <location>
        <begin position="3"/>
        <end position="71"/>
    </location>
</feature>
<dbReference type="SMART" id="SM00422">
    <property type="entry name" value="HTH_MERR"/>
    <property type="match status" value="1"/>
</dbReference>
<dbReference type="PANTHER" id="PTHR30204">
    <property type="entry name" value="REDOX-CYCLING DRUG-SENSING TRANSCRIPTIONAL ACTIVATOR SOXR"/>
    <property type="match status" value="1"/>
</dbReference>
<evidence type="ECO:0000313" key="4">
    <source>
        <dbReference type="Proteomes" id="UP001243844"/>
    </source>
</evidence>
<reference evidence="3" key="1">
    <citation type="submission" date="2023-08" db="EMBL/GenBank/DDBJ databases">
        <title>Emergence of clinically-relevant ST2 carbapenem-resistant Acinetobacter baumannii strains in hospital sewages in Zhejiang, East of China.</title>
        <authorList>
            <person name="Kaichao C."/>
            <person name="Zhang R."/>
        </authorList>
    </citation>
    <scope>NUCLEOTIDE SEQUENCE</scope>
    <source>
        <strain evidence="3">M-RB-37</strain>
    </source>
</reference>
<organism evidence="3 4">
    <name type="scientific">Acinetobacter rudis</name>
    <dbReference type="NCBI Taxonomy" id="632955"/>
    <lineage>
        <taxon>Bacteria</taxon>
        <taxon>Pseudomonadati</taxon>
        <taxon>Pseudomonadota</taxon>
        <taxon>Gammaproteobacteria</taxon>
        <taxon>Moraxellales</taxon>
        <taxon>Moraxellaceae</taxon>
        <taxon>Acinetobacter</taxon>
    </lineage>
</organism>
<dbReference type="RefSeq" id="WP_308974038.1">
    <property type="nucleotide sequence ID" value="NZ_JAVIDL010000002.1"/>
</dbReference>
<evidence type="ECO:0000256" key="1">
    <source>
        <dbReference type="ARBA" id="ARBA00023125"/>
    </source>
</evidence>
<dbReference type="SUPFAM" id="SSF46955">
    <property type="entry name" value="Putative DNA-binding domain"/>
    <property type="match status" value="1"/>
</dbReference>
<evidence type="ECO:0000313" key="3">
    <source>
        <dbReference type="EMBL" id="MDQ8934414.1"/>
    </source>
</evidence>
<gene>
    <name evidence="3" type="ORF">RFH47_01455</name>
</gene>
<dbReference type="PANTHER" id="PTHR30204:SF97">
    <property type="entry name" value="MERR FAMILY REGULATORY PROTEIN"/>
    <property type="match status" value="1"/>
</dbReference>
<proteinExistence type="predicted"/>
<dbReference type="PROSITE" id="PS50937">
    <property type="entry name" value="HTH_MERR_2"/>
    <property type="match status" value="1"/>
</dbReference>
<dbReference type="Gene3D" id="1.10.1660.10">
    <property type="match status" value="1"/>
</dbReference>
<evidence type="ECO:0000259" key="2">
    <source>
        <dbReference type="PROSITE" id="PS50937"/>
    </source>
</evidence>
<name>A0AAW8J489_9GAMM</name>
<dbReference type="AlphaFoldDB" id="A0AAW8J489"/>
<dbReference type="InterPro" id="IPR000551">
    <property type="entry name" value="MerR-type_HTH_dom"/>
</dbReference>
<protein>
    <submittedName>
        <fullName evidence="3">MerR family transcriptional regulator</fullName>
    </submittedName>
</protein>
<dbReference type="InterPro" id="IPR009061">
    <property type="entry name" value="DNA-bd_dom_put_sf"/>
</dbReference>
<accession>A0AAW8J489</accession>
<sequence>MKEIDIGDLAKQTKLSTATIRFYETKGLIKSIGRNGLRRQYPIEVKQTLALVKLLKSGGVSLKEIEDIFLMKNTIKVNRETLDGKITEMKDKVIKLNTLIKTLEHIQHCPHEDHLSCPEFIKLLASHQA</sequence>
<dbReference type="EMBL" id="JAVIDL010000002">
    <property type="protein sequence ID" value="MDQ8934414.1"/>
    <property type="molecule type" value="Genomic_DNA"/>
</dbReference>
<keyword evidence="1" id="KW-0238">DNA-binding</keyword>
<dbReference type="Pfam" id="PF13411">
    <property type="entry name" value="MerR_1"/>
    <property type="match status" value="1"/>
</dbReference>
<comment type="caution">
    <text evidence="3">The sequence shown here is derived from an EMBL/GenBank/DDBJ whole genome shotgun (WGS) entry which is preliminary data.</text>
</comment>
<dbReference type="Proteomes" id="UP001243844">
    <property type="component" value="Unassembled WGS sequence"/>
</dbReference>
<dbReference type="InterPro" id="IPR047057">
    <property type="entry name" value="MerR_fam"/>
</dbReference>
<dbReference type="GO" id="GO:0003700">
    <property type="term" value="F:DNA-binding transcription factor activity"/>
    <property type="evidence" value="ECO:0007669"/>
    <property type="project" value="InterPro"/>
</dbReference>
<dbReference type="GO" id="GO:0003677">
    <property type="term" value="F:DNA binding"/>
    <property type="evidence" value="ECO:0007669"/>
    <property type="project" value="UniProtKB-KW"/>
</dbReference>